<evidence type="ECO:0000256" key="5">
    <source>
        <dbReference type="ARBA" id="ARBA00022692"/>
    </source>
</evidence>
<keyword evidence="6" id="KW-0999">Mitochondrion inner membrane</keyword>
<proteinExistence type="inferred from homology"/>
<dbReference type="Gene3D" id="3.40.50.1000">
    <property type="entry name" value="HAD superfamily/HAD-like"/>
    <property type="match status" value="1"/>
</dbReference>
<dbReference type="RefSeq" id="XP_025361172.1">
    <property type="nucleotide sequence ID" value="XM_025506540.1"/>
</dbReference>
<evidence type="ECO:0000256" key="6">
    <source>
        <dbReference type="ARBA" id="ARBA00022792"/>
    </source>
</evidence>
<protein>
    <recommendedName>
        <fullName evidence="3 13">Mitochondrial import inner membrane translocase subunit TIM50</fullName>
    </recommendedName>
</protein>
<feature type="compositionally biased region" description="Basic and acidic residues" evidence="14">
    <location>
        <begin position="46"/>
        <end position="65"/>
    </location>
</feature>
<evidence type="ECO:0000256" key="2">
    <source>
        <dbReference type="ARBA" id="ARBA00006344"/>
    </source>
</evidence>
<dbReference type="SUPFAM" id="SSF56784">
    <property type="entry name" value="HAD-like"/>
    <property type="match status" value="1"/>
</dbReference>
<dbReference type="OrthoDB" id="287041at2759"/>
<sequence length="489" mass="54648">MLPAASHAIARGMARPASSSAYTILSRRSFASQGPPPPKPPPPPPRSDEEQSADKVDPAAAKEDASTSTPATQRPRGLSAFDIDTTLATIPDEGSGSKGGRTGARARSDRPQSSIEKSRRNWYRLAFLGMLGFGGYQLALLGRDWDTVKDRERFASDPSSSNALGRIKLRLKAAYDDFNAPVWEKLLPDPLPDPYQRPYTLVVDLDDLLVHSHWTREHGWRTAKRPGLDYFLGYLSQFWEIVLYTSQPFYAVGPIIEKLDPDRRFIAYMLFRESCRTLPNGQIVKDLSALNRDLSKVLVLDTDKSKYALHPENGVELKKWQGDRKDTELLDVLSFLEAIAIYNIADVRPVLKNYEGQYLPEEFARKQREDKQRRLAEWQASGSKPSGSSSSWGSLFSGIKGSSSPSAQGGAHGPPKTLFEQEQDRFRQQYVEEQKYWAENGEAMRKAAKEEQEKQMANMKFSVFDLLSGKQFDQAAQAAQQGGPGGDKK</sequence>
<organism evidence="16 17">
    <name type="scientific">Jaminaea rosea</name>
    <dbReference type="NCBI Taxonomy" id="1569628"/>
    <lineage>
        <taxon>Eukaryota</taxon>
        <taxon>Fungi</taxon>
        <taxon>Dikarya</taxon>
        <taxon>Basidiomycota</taxon>
        <taxon>Ustilaginomycotina</taxon>
        <taxon>Exobasidiomycetes</taxon>
        <taxon>Microstromatales</taxon>
        <taxon>Microstromatales incertae sedis</taxon>
        <taxon>Jaminaea</taxon>
    </lineage>
</organism>
<dbReference type="InterPro" id="IPR036412">
    <property type="entry name" value="HAD-like_sf"/>
</dbReference>
<feature type="region of interest" description="Disordered" evidence="14">
    <location>
        <begin position="1"/>
        <end position="115"/>
    </location>
</feature>
<name>A0A316UMU6_9BASI</name>
<evidence type="ECO:0000256" key="10">
    <source>
        <dbReference type="ARBA" id="ARBA00023010"/>
    </source>
</evidence>
<evidence type="ECO:0000256" key="8">
    <source>
        <dbReference type="ARBA" id="ARBA00022946"/>
    </source>
</evidence>
<comment type="similarity">
    <text evidence="2 13">Belongs to the TIM50 family.</text>
</comment>
<keyword evidence="11 13" id="KW-0496">Mitochondrion</keyword>
<dbReference type="PROSITE" id="PS50969">
    <property type="entry name" value="FCP1"/>
    <property type="match status" value="1"/>
</dbReference>
<evidence type="ECO:0000256" key="7">
    <source>
        <dbReference type="ARBA" id="ARBA00022927"/>
    </source>
</evidence>
<dbReference type="CDD" id="cd07521">
    <property type="entry name" value="HAD_FCP1-like"/>
    <property type="match status" value="1"/>
</dbReference>
<gene>
    <name evidence="16" type="ORF">BDZ90DRAFT_233169</name>
</gene>
<evidence type="ECO:0000256" key="13">
    <source>
        <dbReference type="RuleBase" id="RU365079"/>
    </source>
</evidence>
<dbReference type="Pfam" id="PF03031">
    <property type="entry name" value="NIF"/>
    <property type="match status" value="1"/>
</dbReference>
<evidence type="ECO:0000256" key="3">
    <source>
        <dbReference type="ARBA" id="ARBA00020799"/>
    </source>
</evidence>
<keyword evidence="10 13" id="KW-0811">Translocation</keyword>
<evidence type="ECO:0000313" key="17">
    <source>
        <dbReference type="Proteomes" id="UP000245884"/>
    </source>
</evidence>
<keyword evidence="5" id="KW-0812">Transmembrane</keyword>
<feature type="domain" description="FCP1 homology" evidence="15">
    <location>
        <begin position="194"/>
        <end position="339"/>
    </location>
</feature>
<evidence type="ECO:0000256" key="14">
    <source>
        <dbReference type="SAM" id="MobiDB-lite"/>
    </source>
</evidence>
<accession>A0A316UMU6</accession>
<keyword evidence="9" id="KW-1133">Transmembrane helix</keyword>
<dbReference type="InterPro" id="IPR023214">
    <property type="entry name" value="HAD_sf"/>
</dbReference>
<keyword evidence="7 13" id="KW-0653">Protein transport</keyword>
<dbReference type="STRING" id="1569628.A0A316UMU6"/>
<comment type="subcellular location">
    <subcellularLocation>
        <location evidence="1 13">Mitochondrion inner membrane</location>
        <topology evidence="1 13">Single-pass membrane protein</topology>
    </subcellularLocation>
</comment>
<keyword evidence="8 13" id="KW-0809">Transit peptide</keyword>
<feature type="compositionally biased region" description="Low complexity" evidence="14">
    <location>
        <begin position="381"/>
        <end position="398"/>
    </location>
</feature>
<dbReference type="AlphaFoldDB" id="A0A316UMU6"/>
<dbReference type="PANTHER" id="PTHR12210">
    <property type="entry name" value="DULLARD PROTEIN PHOSPHATASE"/>
    <property type="match status" value="1"/>
</dbReference>
<keyword evidence="17" id="KW-1185">Reference proteome</keyword>
<evidence type="ECO:0000256" key="11">
    <source>
        <dbReference type="ARBA" id="ARBA00023128"/>
    </source>
</evidence>
<dbReference type="InterPro" id="IPR004274">
    <property type="entry name" value="FCP1_dom"/>
</dbReference>
<evidence type="ECO:0000256" key="4">
    <source>
        <dbReference type="ARBA" id="ARBA00022448"/>
    </source>
</evidence>
<dbReference type="GO" id="GO:0005744">
    <property type="term" value="C:TIM23 mitochondrial import inner membrane translocase complex"/>
    <property type="evidence" value="ECO:0007669"/>
    <property type="project" value="UniProtKB-UniRule"/>
</dbReference>
<evidence type="ECO:0000256" key="9">
    <source>
        <dbReference type="ARBA" id="ARBA00022989"/>
    </source>
</evidence>
<dbReference type="Proteomes" id="UP000245884">
    <property type="component" value="Unassembled WGS sequence"/>
</dbReference>
<evidence type="ECO:0000256" key="1">
    <source>
        <dbReference type="ARBA" id="ARBA00004434"/>
    </source>
</evidence>
<reference evidence="16 17" key="1">
    <citation type="journal article" date="2018" name="Mol. Biol. Evol.">
        <title>Broad Genomic Sampling Reveals a Smut Pathogenic Ancestry of the Fungal Clade Ustilaginomycotina.</title>
        <authorList>
            <person name="Kijpornyongpan T."/>
            <person name="Mondo S.J."/>
            <person name="Barry K."/>
            <person name="Sandor L."/>
            <person name="Lee J."/>
            <person name="Lipzen A."/>
            <person name="Pangilinan J."/>
            <person name="LaButti K."/>
            <person name="Hainaut M."/>
            <person name="Henrissat B."/>
            <person name="Grigoriev I.V."/>
            <person name="Spatafora J.W."/>
            <person name="Aime M.C."/>
        </authorList>
    </citation>
    <scope>NUCLEOTIDE SEQUENCE [LARGE SCALE GENOMIC DNA]</scope>
    <source>
        <strain evidence="16 17">MCA 5214</strain>
    </source>
</reference>
<feature type="compositionally biased region" description="Pro residues" evidence="14">
    <location>
        <begin position="34"/>
        <end position="45"/>
    </location>
</feature>
<dbReference type="GeneID" id="37028363"/>
<dbReference type="FunFam" id="3.40.50.1000:FF:000019">
    <property type="entry name" value="Mitochondrial import inner membrane translocase subunit TIM50"/>
    <property type="match status" value="1"/>
</dbReference>
<comment type="subunit">
    <text evidence="13">Component of the TIM23 complex.</text>
</comment>
<evidence type="ECO:0000259" key="15">
    <source>
        <dbReference type="PROSITE" id="PS50969"/>
    </source>
</evidence>
<comment type="function">
    <text evidence="13">Essential component of the TIM23 complex, a complex that mediates the translocation of transit peptide-containing proteins across the mitochondrial inner membrane.</text>
</comment>
<dbReference type="GO" id="GO:0015031">
    <property type="term" value="P:protein transport"/>
    <property type="evidence" value="ECO:0007669"/>
    <property type="project" value="UniProtKB-KW"/>
</dbReference>
<dbReference type="SMART" id="SM00577">
    <property type="entry name" value="CPDc"/>
    <property type="match status" value="1"/>
</dbReference>
<keyword evidence="12" id="KW-0472">Membrane</keyword>
<feature type="region of interest" description="Disordered" evidence="14">
    <location>
        <begin position="374"/>
        <end position="417"/>
    </location>
</feature>
<dbReference type="EMBL" id="KZ819671">
    <property type="protein sequence ID" value="PWN26560.1"/>
    <property type="molecule type" value="Genomic_DNA"/>
</dbReference>
<dbReference type="InterPro" id="IPR050365">
    <property type="entry name" value="TIM50"/>
</dbReference>
<evidence type="ECO:0000256" key="12">
    <source>
        <dbReference type="ARBA" id="ARBA00023136"/>
    </source>
</evidence>
<keyword evidence="4 13" id="KW-0813">Transport</keyword>
<evidence type="ECO:0000313" key="16">
    <source>
        <dbReference type="EMBL" id="PWN26560.1"/>
    </source>
</evidence>